<feature type="transmembrane region" description="Helical" evidence="13">
    <location>
        <begin position="12"/>
        <end position="31"/>
    </location>
</feature>
<evidence type="ECO:0000313" key="17">
    <source>
        <dbReference type="Proteomes" id="UP001226867"/>
    </source>
</evidence>
<dbReference type="EC" id="2.7.13.3" evidence="3"/>
<keyword evidence="11" id="KW-0902">Two-component regulatory system</keyword>
<keyword evidence="5" id="KW-0808">Transferase</keyword>
<evidence type="ECO:0000259" key="14">
    <source>
        <dbReference type="PROSITE" id="PS50109"/>
    </source>
</evidence>
<evidence type="ECO:0000259" key="15">
    <source>
        <dbReference type="PROSITE" id="PS50885"/>
    </source>
</evidence>
<evidence type="ECO:0000256" key="2">
    <source>
        <dbReference type="ARBA" id="ARBA00004141"/>
    </source>
</evidence>
<sequence>MDEPTLQRRGVASVLIAFLVIWFVLLGYVYMQSRRIDTSAPGLDQFSDALGDALAPVADVAQAQAVMAATSQWLNVRRQAEGRLPGLRLYELLDSQGRRVWASPPLRGIVLPSAFPSLTPLEVGGIAHNVYESRSARWTLRVIEPLRTDAAFLAYNGRWLMPYLMLALPIILGGVWLSVRNGLMPLQQLARSIAERAPGDLSPLALQVRHRELRPLSEALDHLFARLKHTVESERFFVQDAAHEIRTPLAVITAQAHVLAHADGLQVREEALQHLNHAVSRASHLAQQLLLLASLDEGRRPPPQRSNVTQALRQWLAPMATVAMARGIELELDAPDALMAAVDEAALASIVDNLVDNAVRYGRPDGRIVVHLLDEGERLTLLVRDDGPGIAAADRERAFQRFWRGSGHIDVAGSGLGLAIVRQAAQGMGGNATLTAGLEGRGVGFRISVPNADFRAG</sequence>
<dbReference type="PANTHER" id="PTHR45436">
    <property type="entry name" value="SENSOR HISTIDINE KINASE YKOH"/>
    <property type="match status" value="1"/>
</dbReference>
<evidence type="ECO:0000256" key="7">
    <source>
        <dbReference type="ARBA" id="ARBA00022741"/>
    </source>
</evidence>
<dbReference type="InterPro" id="IPR003661">
    <property type="entry name" value="HisK_dim/P_dom"/>
</dbReference>
<dbReference type="Pfam" id="PF02518">
    <property type="entry name" value="HATPase_c"/>
    <property type="match status" value="1"/>
</dbReference>
<dbReference type="Pfam" id="PF00512">
    <property type="entry name" value="HisKA"/>
    <property type="match status" value="1"/>
</dbReference>
<evidence type="ECO:0000256" key="9">
    <source>
        <dbReference type="ARBA" id="ARBA00022840"/>
    </source>
</evidence>
<evidence type="ECO:0000256" key="12">
    <source>
        <dbReference type="ARBA" id="ARBA00023136"/>
    </source>
</evidence>
<dbReference type="InterPro" id="IPR036890">
    <property type="entry name" value="HATPase_C_sf"/>
</dbReference>
<keyword evidence="10 13" id="KW-1133">Transmembrane helix</keyword>
<comment type="catalytic activity">
    <reaction evidence="1">
        <text>ATP + protein L-histidine = ADP + protein N-phospho-L-histidine.</text>
        <dbReference type="EC" id="2.7.13.3"/>
    </reaction>
</comment>
<evidence type="ECO:0000256" key="5">
    <source>
        <dbReference type="ARBA" id="ARBA00022679"/>
    </source>
</evidence>
<evidence type="ECO:0000256" key="3">
    <source>
        <dbReference type="ARBA" id="ARBA00012438"/>
    </source>
</evidence>
<dbReference type="Gene3D" id="1.10.287.130">
    <property type="match status" value="1"/>
</dbReference>
<dbReference type="InterPro" id="IPR050428">
    <property type="entry name" value="TCS_sensor_his_kinase"/>
</dbReference>
<keyword evidence="12 13" id="KW-0472">Membrane</keyword>
<dbReference type="InterPro" id="IPR036097">
    <property type="entry name" value="HisK_dim/P_sf"/>
</dbReference>
<keyword evidence="7" id="KW-0547">Nucleotide-binding</keyword>
<protein>
    <recommendedName>
        <fullName evidence="3">histidine kinase</fullName>
        <ecNumber evidence="3">2.7.13.3</ecNumber>
    </recommendedName>
</protein>
<keyword evidence="4" id="KW-0597">Phosphoprotein</keyword>
<dbReference type="InterPro" id="IPR005467">
    <property type="entry name" value="His_kinase_dom"/>
</dbReference>
<keyword evidence="17" id="KW-1185">Reference proteome</keyword>
<dbReference type="CDD" id="cd00082">
    <property type="entry name" value="HisKA"/>
    <property type="match status" value="1"/>
</dbReference>
<evidence type="ECO:0000256" key="11">
    <source>
        <dbReference type="ARBA" id="ARBA00023012"/>
    </source>
</evidence>
<dbReference type="InterPro" id="IPR004358">
    <property type="entry name" value="Sig_transdc_His_kin-like_C"/>
</dbReference>
<dbReference type="PROSITE" id="PS50109">
    <property type="entry name" value="HIS_KIN"/>
    <property type="match status" value="1"/>
</dbReference>
<dbReference type="GO" id="GO:0016301">
    <property type="term" value="F:kinase activity"/>
    <property type="evidence" value="ECO:0007669"/>
    <property type="project" value="UniProtKB-KW"/>
</dbReference>
<feature type="transmembrane region" description="Helical" evidence="13">
    <location>
        <begin position="160"/>
        <end position="179"/>
    </location>
</feature>
<keyword evidence="9" id="KW-0067">ATP-binding</keyword>
<reference evidence="16 17" key="1">
    <citation type="submission" date="2023-07" db="EMBL/GenBank/DDBJ databases">
        <title>Sorghum-associated microbial communities from plants grown in Nebraska, USA.</title>
        <authorList>
            <person name="Schachtman D."/>
        </authorList>
    </citation>
    <scope>NUCLEOTIDE SEQUENCE [LARGE SCALE GENOMIC DNA]</scope>
    <source>
        <strain evidence="16 17">DS1607</strain>
    </source>
</reference>
<feature type="domain" description="Histidine kinase" evidence="14">
    <location>
        <begin position="240"/>
        <end position="453"/>
    </location>
</feature>
<accession>A0ABT9S3J9</accession>
<dbReference type="InterPro" id="IPR003594">
    <property type="entry name" value="HATPase_dom"/>
</dbReference>
<keyword evidence="6 13" id="KW-0812">Transmembrane</keyword>
<dbReference type="PROSITE" id="PS50885">
    <property type="entry name" value="HAMP"/>
    <property type="match status" value="1"/>
</dbReference>
<dbReference type="SUPFAM" id="SSF55874">
    <property type="entry name" value="ATPase domain of HSP90 chaperone/DNA topoisomerase II/histidine kinase"/>
    <property type="match status" value="1"/>
</dbReference>
<dbReference type="Gene3D" id="3.30.565.10">
    <property type="entry name" value="Histidine kinase-like ATPase, C-terminal domain"/>
    <property type="match status" value="1"/>
</dbReference>
<dbReference type="SUPFAM" id="SSF47384">
    <property type="entry name" value="Homodimeric domain of signal transducing histidine kinase"/>
    <property type="match status" value="1"/>
</dbReference>
<evidence type="ECO:0000313" key="16">
    <source>
        <dbReference type="EMBL" id="MDP9898366.1"/>
    </source>
</evidence>
<dbReference type="PANTHER" id="PTHR45436:SF14">
    <property type="entry name" value="SENSOR PROTEIN QSEC"/>
    <property type="match status" value="1"/>
</dbReference>
<dbReference type="PRINTS" id="PR00344">
    <property type="entry name" value="BCTRLSENSOR"/>
</dbReference>
<dbReference type="EMBL" id="JAUSRO010000002">
    <property type="protein sequence ID" value="MDP9898366.1"/>
    <property type="molecule type" value="Genomic_DNA"/>
</dbReference>
<evidence type="ECO:0000256" key="6">
    <source>
        <dbReference type="ARBA" id="ARBA00022692"/>
    </source>
</evidence>
<evidence type="ECO:0000256" key="4">
    <source>
        <dbReference type="ARBA" id="ARBA00022553"/>
    </source>
</evidence>
<evidence type="ECO:0000256" key="10">
    <source>
        <dbReference type="ARBA" id="ARBA00022989"/>
    </source>
</evidence>
<evidence type="ECO:0000256" key="8">
    <source>
        <dbReference type="ARBA" id="ARBA00022777"/>
    </source>
</evidence>
<comment type="caution">
    <text evidence="16">The sequence shown here is derived from an EMBL/GenBank/DDBJ whole genome shotgun (WGS) entry which is preliminary data.</text>
</comment>
<keyword evidence="8 16" id="KW-0418">Kinase</keyword>
<dbReference type="InterPro" id="IPR003660">
    <property type="entry name" value="HAMP_dom"/>
</dbReference>
<organism evidence="16 17">
    <name type="scientific">Variovorax ginsengisoli</name>
    <dbReference type="NCBI Taxonomy" id="363844"/>
    <lineage>
        <taxon>Bacteria</taxon>
        <taxon>Pseudomonadati</taxon>
        <taxon>Pseudomonadota</taxon>
        <taxon>Betaproteobacteria</taxon>
        <taxon>Burkholderiales</taxon>
        <taxon>Comamonadaceae</taxon>
        <taxon>Variovorax</taxon>
    </lineage>
</organism>
<dbReference type="SMART" id="SM00387">
    <property type="entry name" value="HATPase_c"/>
    <property type="match status" value="1"/>
</dbReference>
<proteinExistence type="predicted"/>
<dbReference type="CDD" id="cd00075">
    <property type="entry name" value="HATPase"/>
    <property type="match status" value="1"/>
</dbReference>
<dbReference type="Proteomes" id="UP001226867">
    <property type="component" value="Unassembled WGS sequence"/>
</dbReference>
<dbReference type="SMART" id="SM00388">
    <property type="entry name" value="HisKA"/>
    <property type="match status" value="1"/>
</dbReference>
<evidence type="ECO:0000256" key="13">
    <source>
        <dbReference type="SAM" id="Phobius"/>
    </source>
</evidence>
<comment type="subcellular location">
    <subcellularLocation>
        <location evidence="2">Membrane</location>
        <topology evidence="2">Multi-pass membrane protein</topology>
    </subcellularLocation>
</comment>
<name>A0ABT9S3J9_9BURK</name>
<dbReference type="RefSeq" id="WP_307688183.1">
    <property type="nucleotide sequence ID" value="NZ_JAUSRO010000002.1"/>
</dbReference>
<gene>
    <name evidence="16" type="ORF">J2W36_000601</name>
</gene>
<feature type="domain" description="HAMP" evidence="15">
    <location>
        <begin position="180"/>
        <end position="232"/>
    </location>
</feature>
<evidence type="ECO:0000256" key="1">
    <source>
        <dbReference type="ARBA" id="ARBA00000085"/>
    </source>
</evidence>